<evidence type="ECO:0000256" key="2">
    <source>
        <dbReference type="SAM" id="MobiDB-lite"/>
    </source>
</evidence>
<dbReference type="RefSeq" id="XP_007411322.1">
    <property type="nucleotide sequence ID" value="XM_007411260.1"/>
</dbReference>
<reference evidence="4" key="1">
    <citation type="journal article" date="2011" name="Proc. Natl. Acad. Sci. U.S.A.">
        <title>Obligate biotrophy features unraveled by the genomic analysis of rust fungi.</title>
        <authorList>
            <person name="Duplessis S."/>
            <person name="Cuomo C.A."/>
            <person name="Lin Y.-C."/>
            <person name="Aerts A."/>
            <person name="Tisserant E."/>
            <person name="Veneault-Fourrey C."/>
            <person name="Joly D.L."/>
            <person name="Hacquard S."/>
            <person name="Amselem J."/>
            <person name="Cantarel B.L."/>
            <person name="Chiu R."/>
            <person name="Coutinho P.M."/>
            <person name="Feau N."/>
            <person name="Field M."/>
            <person name="Frey P."/>
            <person name="Gelhaye E."/>
            <person name="Goldberg J."/>
            <person name="Grabherr M.G."/>
            <person name="Kodira C.D."/>
            <person name="Kohler A."/>
            <person name="Kuees U."/>
            <person name="Lindquist E.A."/>
            <person name="Lucas S.M."/>
            <person name="Mago R."/>
            <person name="Mauceli E."/>
            <person name="Morin E."/>
            <person name="Murat C."/>
            <person name="Pangilinan J.L."/>
            <person name="Park R."/>
            <person name="Pearson M."/>
            <person name="Quesneville H."/>
            <person name="Rouhier N."/>
            <person name="Sakthikumar S."/>
            <person name="Salamov A.A."/>
            <person name="Schmutz J."/>
            <person name="Selles B."/>
            <person name="Shapiro H."/>
            <person name="Tanguay P."/>
            <person name="Tuskan G.A."/>
            <person name="Henrissat B."/>
            <person name="Van de Peer Y."/>
            <person name="Rouze P."/>
            <person name="Ellis J.G."/>
            <person name="Dodds P.N."/>
            <person name="Schein J.E."/>
            <person name="Zhong S."/>
            <person name="Hamelin R.C."/>
            <person name="Grigoriev I.V."/>
            <person name="Szabo L.J."/>
            <person name="Martin F."/>
        </authorList>
    </citation>
    <scope>NUCLEOTIDE SEQUENCE [LARGE SCALE GENOMIC DNA]</scope>
    <source>
        <strain evidence="4">98AG31 / pathotype 3-4-7</strain>
    </source>
</reference>
<protein>
    <recommendedName>
        <fullName evidence="5">CCHC-type domain-containing protein</fullName>
    </recommendedName>
</protein>
<dbReference type="Gene3D" id="4.10.60.10">
    <property type="entry name" value="Zinc finger, CCHC-type"/>
    <property type="match status" value="1"/>
</dbReference>
<dbReference type="GeneID" id="18923241"/>
<dbReference type="STRING" id="747676.F4RQF7"/>
<evidence type="ECO:0000313" key="3">
    <source>
        <dbReference type="EMBL" id="EGG05400.1"/>
    </source>
</evidence>
<gene>
    <name evidence="3" type="ORF">MELLADRAFT_107685</name>
</gene>
<dbReference type="EMBL" id="GL883113">
    <property type="protein sequence ID" value="EGG05400.1"/>
    <property type="molecule type" value="Genomic_DNA"/>
</dbReference>
<dbReference type="SUPFAM" id="SSF57756">
    <property type="entry name" value="Retrovirus zinc finger-like domains"/>
    <property type="match status" value="1"/>
</dbReference>
<dbReference type="Proteomes" id="UP000001072">
    <property type="component" value="Unassembled WGS sequence"/>
</dbReference>
<feature type="compositionally biased region" description="Pro residues" evidence="2">
    <location>
        <begin position="162"/>
        <end position="178"/>
    </location>
</feature>
<feature type="region of interest" description="Disordered" evidence="2">
    <location>
        <begin position="150"/>
        <end position="181"/>
    </location>
</feature>
<proteinExistence type="predicted"/>
<sequence length="624" mass="69694">MRTRRKDYGEAKPIAKRSYKKKEKVKDEVLLKSDIELPTFIKKHPEVLENLKRHPGLRPITPSVYPPTSDSLYPPIPINRLHFIFRFSLLSLHSPPQPYFHNRRLNPLPTPLSQVPFFAPKGLLFEPTPRVTQYSTATRLEIRRIFQRSKTIKSQSTMSNAGPPPPAAPPGMRQPPPHQTHAASVEDYRSNKFQLSMPTYVKGSVDTLKVDGSNYAEWEFKIGRCVDRVTKTTDYLSKDGMKSSDPDGDAVVYSMIELTVPFEIQRRLSGSAKDAFRTIRALFFFPSRSGHMATWKEVLEIKYDDVSDIGDYFRKIDEKISDLERSGFEWSKDAITGVLYQIGLGNAFTNVNNTLNARLRATPTNPITAREVEESIRAEKQIHNTDNITPAFSQLDLNANAFNASPTMNRRGAGNTGSLYRAATPSRGRGVFVHSPQFQSRNLNSPLSRHLTSPPTRTYQLSPKFVPPAPGVVSKFHPSLYNQGICYVCHNTGHWSDTCPTKFPASPSQPSTSRSSTTASTSTPPRSFRLNLIDANGATFTVDATGVEEDEGPLPDGIWASEGTLTEMWDNGDEGVSDTGATHMVTGKLEYLTDVRMLPRPIPVSVATKAPKAFVDHGMRRMAR</sequence>
<evidence type="ECO:0008006" key="5">
    <source>
        <dbReference type="Google" id="ProtNLM"/>
    </source>
</evidence>
<keyword evidence="4" id="KW-1185">Reference proteome</keyword>
<dbReference type="GO" id="GO:0006397">
    <property type="term" value="P:mRNA processing"/>
    <property type="evidence" value="ECO:0007669"/>
    <property type="project" value="UniProtKB-KW"/>
</dbReference>
<evidence type="ECO:0000256" key="1">
    <source>
        <dbReference type="ARBA" id="ARBA00022664"/>
    </source>
</evidence>
<accession>F4RQF7</accession>
<dbReference type="VEuPathDB" id="FungiDB:MELLADRAFT_107685"/>
<dbReference type="HOGENOM" id="CLU_025745_0_0_1"/>
<dbReference type="OrthoDB" id="2507115at2759"/>
<dbReference type="AlphaFoldDB" id="F4RQF7"/>
<keyword evidence="1" id="KW-0507">mRNA processing</keyword>
<dbReference type="GO" id="GO:0008270">
    <property type="term" value="F:zinc ion binding"/>
    <property type="evidence" value="ECO:0007669"/>
    <property type="project" value="InterPro"/>
</dbReference>
<organism evidence="4">
    <name type="scientific">Melampsora larici-populina (strain 98AG31 / pathotype 3-4-7)</name>
    <name type="common">Poplar leaf rust fungus</name>
    <dbReference type="NCBI Taxonomy" id="747676"/>
    <lineage>
        <taxon>Eukaryota</taxon>
        <taxon>Fungi</taxon>
        <taxon>Dikarya</taxon>
        <taxon>Basidiomycota</taxon>
        <taxon>Pucciniomycotina</taxon>
        <taxon>Pucciniomycetes</taxon>
        <taxon>Pucciniales</taxon>
        <taxon>Melampsoraceae</taxon>
        <taxon>Melampsora</taxon>
    </lineage>
</organism>
<dbReference type="InParanoid" id="F4RQF7"/>
<feature type="compositionally biased region" description="Low complexity" evidence="2">
    <location>
        <begin position="504"/>
        <end position="527"/>
    </location>
</feature>
<evidence type="ECO:0000313" key="4">
    <source>
        <dbReference type="Proteomes" id="UP000001072"/>
    </source>
</evidence>
<dbReference type="KEGG" id="mlr:MELLADRAFT_107685"/>
<dbReference type="InterPro" id="IPR036875">
    <property type="entry name" value="Znf_CCHC_sf"/>
</dbReference>
<dbReference type="GO" id="GO:0003676">
    <property type="term" value="F:nucleic acid binding"/>
    <property type="evidence" value="ECO:0007669"/>
    <property type="project" value="InterPro"/>
</dbReference>
<name>F4RQF7_MELLP</name>
<feature type="region of interest" description="Disordered" evidence="2">
    <location>
        <begin position="502"/>
        <end position="527"/>
    </location>
</feature>